<protein>
    <submittedName>
        <fullName evidence="2">Phosphotransferase</fullName>
    </submittedName>
</protein>
<organism evidence="2 3">
    <name type="scientific">Streptomyces typhae</name>
    <dbReference type="NCBI Taxonomy" id="2681492"/>
    <lineage>
        <taxon>Bacteria</taxon>
        <taxon>Bacillati</taxon>
        <taxon>Actinomycetota</taxon>
        <taxon>Actinomycetes</taxon>
        <taxon>Kitasatosporales</taxon>
        <taxon>Streptomycetaceae</taxon>
        <taxon>Streptomyces</taxon>
    </lineage>
</organism>
<gene>
    <name evidence="2" type="ORF">GPA10_25315</name>
</gene>
<evidence type="ECO:0000313" key="3">
    <source>
        <dbReference type="Proteomes" id="UP000483802"/>
    </source>
</evidence>
<dbReference type="GO" id="GO:0016740">
    <property type="term" value="F:transferase activity"/>
    <property type="evidence" value="ECO:0007669"/>
    <property type="project" value="UniProtKB-KW"/>
</dbReference>
<name>A0A6L6X2Q3_9ACTN</name>
<sequence>MSAESTTSAARDRAARAGGGVAAIVGPLQGYHHETYVAPLPDEAGYGQGTEGTEQAEPWRWKFREPRAALLWFDRRCFLSEEELLVALAGRVRWIPEVKEKDGFRLQRFIEGRTLGASSPAGTSLPDDVVEQIITLFRQLVAVAPGTLTVKRRCLERDRVPDGDTAGFLKGLIRFTEERVYLRNEPRFGRLFKEFAIDRNSFQVLRDRVKGMESRPFTLLHGDLHRENFIVDPDDRLWTIDWELAMVGDPLYDLATHLHLMRYPQDQADEVAHRWRLAVEDVRAGSAAGCKEDLELLLAYKRAQSVFTDVIRTAEVLGTTPDRDDDTLHHAAAKLHQVLTAGAPALGLPDPPECPDIELALKRWA</sequence>
<dbReference type="AlphaFoldDB" id="A0A6L6X2Q3"/>
<keyword evidence="3" id="KW-1185">Reference proteome</keyword>
<dbReference type="InterPro" id="IPR052077">
    <property type="entry name" value="CcrZ_PhaseVar_Mediator"/>
</dbReference>
<dbReference type="Gene3D" id="3.90.1200.10">
    <property type="match status" value="1"/>
</dbReference>
<dbReference type="EMBL" id="WPNZ01000014">
    <property type="protein sequence ID" value="MVO87986.1"/>
    <property type="molecule type" value="Genomic_DNA"/>
</dbReference>
<comment type="caution">
    <text evidence="2">The sequence shown here is derived from an EMBL/GenBank/DDBJ whole genome shotgun (WGS) entry which is preliminary data.</text>
</comment>
<dbReference type="Proteomes" id="UP000483802">
    <property type="component" value="Unassembled WGS sequence"/>
</dbReference>
<reference evidence="2 3" key="1">
    <citation type="submission" date="2019-11" db="EMBL/GenBank/DDBJ databases">
        <title>Streptomyces typhae sp. nov., a novel endophytic actinomycete isolated from the root of cattail pollen (Typha angustifolia L.).</title>
        <authorList>
            <person name="Peng C."/>
        </authorList>
    </citation>
    <scope>NUCLEOTIDE SEQUENCE [LARGE SCALE GENOMIC DNA]</scope>
    <source>
        <strain evidence="3">p1417</strain>
    </source>
</reference>
<dbReference type="RefSeq" id="WP_157167510.1">
    <property type="nucleotide sequence ID" value="NZ_WPNZ01000014.1"/>
</dbReference>
<proteinExistence type="predicted"/>
<dbReference type="InterPro" id="IPR002575">
    <property type="entry name" value="Aminoglycoside_PTrfase"/>
</dbReference>
<evidence type="ECO:0000313" key="2">
    <source>
        <dbReference type="EMBL" id="MVO87986.1"/>
    </source>
</evidence>
<dbReference type="InterPro" id="IPR011009">
    <property type="entry name" value="Kinase-like_dom_sf"/>
</dbReference>
<accession>A0A6L6X2Q3</accession>
<evidence type="ECO:0000259" key="1">
    <source>
        <dbReference type="Pfam" id="PF01636"/>
    </source>
</evidence>
<dbReference type="PANTHER" id="PTHR40086">
    <property type="entry name" value="PHOSPHOTRANSFERASE YTMP-RELATED"/>
    <property type="match status" value="1"/>
</dbReference>
<dbReference type="PANTHER" id="PTHR40086:SF1">
    <property type="entry name" value="CELL CYCLE REGULATOR CCRZ"/>
    <property type="match status" value="1"/>
</dbReference>
<dbReference type="Pfam" id="PF01636">
    <property type="entry name" value="APH"/>
    <property type="match status" value="1"/>
</dbReference>
<feature type="domain" description="Aminoglycoside phosphotransferase" evidence="1">
    <location>
        <begin position="92"/>
        <end position="275"/>
    </location>
</feature>
<dbReference type="SUPFAM" id="SSF56112">
    <property type="entry name" value="Protein kinase-like (PK-like)"/>
    <property type="match status" value="1"/>
</dbReference>
<keyword evidence="2" id="KW-0808">Transferase</keyword>